<evidence type="ECO:0000259" key="7">
    <source>
        <dbReference type="PROSITE" id="PS50156"/>
    </source>
</evidence>
<feature type="transmembrane region" description="Helical" evidence="6">
    <location>
        <begin position="435"/>
        <end position="457"/>
    </location>
</feature>
<accession>A0AAJ7BV35</accession>
<comment type="similarity">
    <text evidence="2">Belongs to the patched family.</text>
</comment>
<dbReference type="InterPro" id="IPR000731">
    <property type="entry name" value="SSD"/>
</dbReference>
<evidence type="ECO:0000313" key="8">
    <source>
        <dbReference type="Proteomes" id="UP000694920"/>
    </source>
</evidence>
<dbReference type="PANTHER" id="PTHR10796:SF130">
    <property type="entry name" value="PATCHED DOMAIN-CONTAINING PROTEIN 3-LIKE PROTEIN"/>
    <property type="match status" value="1"/>
</dbReference>
<protein>
    <submittedName>
        <fullName evidence="9">Patched domain-containing protein 3 isoform X1</fullName>
    </submittedName>
</protein>
<reference evidence="9" key="1">
    <citation type="submission" date="2025-08" db="UniProtKB">
        <authorList>
            <consortium name="RefSeq"/>
        </authorList>
    </citation>
    <scope>IDENTIFICATION</scope>
</reference>
<dbReference type="KEGG" id="ccin:107267435"/>
<evidence type="ECO:0000313" key="9">
    <source>
        <dbReference type="RefSeq" id="XP_015594649.1"/>
    </source>
</evidence>
<evidence type="ECO:0000256" key="2">
    <source>
        <dbReference type="ARBA" id="ARBA00005585"/>
    </source>
</evidence>
<dbReference type="GeneID" id="107267435"/>
<feature type="transmembrane region" description="Helical" evidence="6">
    <location>
        <begin position="360"/>
        <end position="383"/>
    </location>
</feature>
<dbReference type="Pfam" id="PF03176">
    <property type="entry name" value="MMPL"/>
    <property type="match status" value="1"/>
</dbReference>
<evidence type="ECO:0000256" key="1">
    <source>
        <dbReference type="ARBA" id="ARBA00004141"/>
    </source>
</evidence>
<dbReference type="Proteomes" id="UP000694920">
    <property type="component" value="Unplaced"/>
</dbReference>
<dbReference type="InterPro" id="IPR051697">
    <property type="entry name" value="Patched_domain-protein"/>
</dbReference>
<dbReference type="PROSITE" id="PS50156">
    <property type="entry name" value="SSD"/>
    <property type="match status" value="1"/>
</dbReference>
<sequence>MEPGQEAAKNTVWKQCKDLLMNVHLNFDCLFYRIGLSIGTKPWLWLIASLCVSGVCGPGILLWKEEIDDVELFIPLDSVVRADADWVKKHFHHDLRYESIIVIAPNVLDPEVLKAISDMEDAVKDIVVNNQTWRDVCAGYFTWFQSDVVEEPLIEPEFIGGFYDKLNMSSLENKCIYQSILEIWSNEKLKDIHNFTKEEILNDVNKAFRNTTNNNMLLDIAALLSDMQFDESGRVTGATATILNWILKKSNPHSAEWELEFIEKVLYSNRSLPEGMHVYAVASRSFTDFLHQVLNNNMTILFCGLSLIAIYVIIMIGRCNIVQQRIYLSIVGVSVVGQAILSAYGLCYYMGYYYGPIHPILPFLLLGIGVDDMFVIMQSLENLSDSDKSQKIPLKIAKALQHSGMSITLTSITNIVAFAIGITTVMPFLESFCAFATLGILFLYIFEITFFVSCLVFDERRLELNKEGCCCQRKQQWIPNECSQRNTQQEIFKRYIGPFVIKPTVKMIVIFLTGCFLTVNIYGIFQLEQNFDPLWYLNQDSYPIQFHNKLKEYFPKYGKRAGIYMAGVDYYEDETELALLMNALRYNPYVNNRTVDSWFEGYQKWLNKTNKEIVDRDEYFGYLSEYLLFTLEGQAFIKDIKFDRLPIDDYNITTSQIQIQHILLNTTSDQVQAMESIRKTVKAVNFTQSHAHVAIFSPDYVSWTANKIIGEELIRNLGLEVLAVALVTLLLIRNLQASFWVICCVLFTLIDLLGSMYYLGLTIEISSSIMVLLCAGLAVDYAAHVGLEFTRATGTRNERTITTLAVIGPAVFNGGFSTFLAFVLLSASEAYLFSTFFKLFTSVVIFGLYHGLLFLPVILSLLGPKERKKINDEKNSTLQKQNGCWTVHTSSNGEDLSITNKRPNNTKTV</sequence>
<organism evidence="8 9">
    <name type="scientific">Cephus cinctus</name>
    <name type="common">Wheat stem sawfly</name>
    <dbReference type="NCBI Taxonomy" id="211228"/>
    <lineage>
        <taxon>Eukaryota</taxon>
        <taxon>Metazoa</taxon>
        <taxon>Ecdysozoa</taxon>
        <taxon>Arthropoda</taxon>
        <taxon>Hexapoda</taxon>
        <taxon>Insecta</taxon>
        <taxon>Pterygota</taxon>
        <taxon>Neoptera</taxon>
        <taxon>Endopterygota</taxon>
        <taxon>Hymenoptera</taxon>
        <taxon>Cephoidea</taxon>
        <taxon>Cephidae</taxon>
        <taxon>Cephus</taxon>
    </lineage>
</organism>
<keyword evidence="3 6" id="KW-0812">Transmembrane</keyword>
<feature type="transmembrane region" description="Helical" evidence="6">
    <location>
        <begin position="326"/>
        <end position="354"/>
    </location>
</feature>
<feature type="transmembrane region" description="Helical" evidence="6">
    <location>
        <begin position="765"/>
        <end position="783"/>
    </location>
</feature>
<keyword evidence="8" id="KW-1185">Reference proteome</keyword>
<evidence type="ECO:0000256" key="4">
    <source>
        <dbReference type="ARBA" id="ARBA00022989"/>
    </source>
</evidence>
<name>A0AAJ7BV35_CEPCN</name>
<keyword evidence="5 6" id="KW-0472">Membrane</keyword>
<feature type="transmembrane region" description="Helical" evidence="6">
    <location>
        <begin position="293"/>
        <end position="314"/>
    </location>
</feature>
<feature type="transmembrane region" description="Helical" evidence="6">
    <location>
        <begin position="804"/>
        <end position="827"/>
    </location>
</feature>
<dbReference type="InterPro" id="IPR053958">
    <property type="entry name" value="HMGCR/SNAP/NPC1-like_SSD"/>
</dbReference>
<feature type="domain" description="SSD" evidence="7">
    <location>
        <begin position="297"/>
        <end position="457"/>
    </location>
</feature>
<feature type="transmembrane region" description="Helical" evidence="6">
    <location>
        <begin position="404"/>
        <end position="429"/>
    </location>
</feature>
<dbReference type="RefSeq" id="XP_015594649.1">
    <property type="nucleotide sequence ID" value="XM_015739163.2"/>
</dbReference>
<evidence type="ECO:0000256" key="5">
    <source>
        <dbReference type="ARBA" id="ARBA00023136"/>
    </source>
</evidence>
<keyword evidence="4 6" id="KW-1133">Transmembrane helix</keyword>
<dbReference type="GO" id="GO:0016020">
    <property type="term" value="C:membrane"/>
    <property type="evidence" value="ECO:0007669"/>
    <property type="project" value="UniProtKB-SubCell"/>
</dbReference>
<gene>
    <name evidence="9" type="primary">LOC107267435</name>
</gene>
<dbReference type="SUPFAM" id="SSF82866">
    <property type="entry name" value="Multidrug efflux transporter AcrB transmembrane domain"/>
    <property type="match status" value="2"/>
</dbReference>
<evidence type="ECO:0000256" key="6">
    <source>
        <dbReference type="SAM" id="Phobius"/>
    </source>
</evidence>
<feature type="transmembrane region" description="Helical" evidence="6">
    <location>
        <begin position="713"/>
        <end position="732"/>
    </location>
</feature>
<dbReference type="AlphaFoldDB" id="A0AAJ7BV35"/>
<dbReference type="InterPro" id="IPR004869">
    <property type="entry name" value="MMPL_dom"/>
</dbReference>
<comment type="subcellular location">
    <subcellularLocation>
        <location evidence="1">Membrane</location>
        <topology evidence="1">Multi-pass membrane protein</topology>
    </subcellularLocation>
</comment>
<evidence type="ECO:0000256" key="3">
    <source>
        <dbReference type="ARBA" id="ARBA00022692"/>
    </source>
</evidence>
<dbReference type="Pfam" id="PF12349">
    <property type="entry name" value="Sterol-sensing"/>
    <property type="match status" value="1"/>
</dbReference>
<feature type="transmembrane region" description="Helical" evidence="6">
    <location>
        <begin position="739"/>
        <end position="759"/>
    </location>
</feature>
<feature type="transmembrane region" description="Helical" evidence="6">
    <location>
        <begin position="504"/>
        <end position="525"/>
    </location>
</feature>
<feature type="transmembrane region" description="Helical" evidence="6">
    <location>
        <begin position="839"/>
        <end position="862"/>
    </location>
</feature>
<dbReference type="Gene3D" id="1.20.1640.10">
    <property type="entry name" value="Multidrug efflux transporter AcrB transmembrane domain"/>
    <property type="match status" value="2"/>
</dbReference>
<proteinExistence type="inferred from homology"/>
<dbReference type="PANTHER" id="PTHR10796">
    <property type="entry name" value="PATCHED-RELATED"/>
    <property type="match status" value="1"/>
</dbReference>